<gene>
    <name evidence="4" type="primary">LOC104710466</name>
</gene>
<evidence type="ECO:0000256" key="2">
    <source>
        <dbReference type="PROSITE-ProRule" id="PRU00708"/>
    </source>
</evidence>
<feature type="repeat" description="PPR" evidence="2">
    <location>
        <begin position="320"/>
        <end position="354"/>
    </location>
</feature>
<name>A0ABM0TEW6_CAMSA</name>
<reference evidence="4" key="2">
    <citation type="submission" date="2025-08" db="UniProtKB">
        <authorList>
            <consortium name="RefSeq"/>
        </authorList>
    </citation>
    <scope>IDENTIFICATION</scope>
    <source>
        <tissue evidence="4">Leaf</tissue>
    </source>
</reference>
<dbReference type="InterPro" id="IPR011990">
    <property type="entry name" value="TPR-like_helical_dom_sf"/>
</dbReference>
<dbReference type="InterPro" id="IPR046960">
    <property type="entry name" value="PPR_At4g14850-like_plant"/>
</dbReference>
<dbReference type="PANTHER" id="PTHR47926">
    <property type="entry name" value="PENTATRICOPEPTIDE REPEAT-CONTAINING PROTEIN"/>
    <property type="match status" value="1"/>
</dbReference>
<keyword evidence="3" id="KW-1185">Reference proteome</keyword>
<reference evidence="3" key="1">
    <citation type="journal article" date="2014" name="Nat. Commun.">
        <title>The emerging biofuel crop Camelina sativa retains a highly undifferentiated hexaploid genome structure.</title>
        <authorList>
            <person name="Kagale S."/>
            <person name="Koh C."/>
            <person name="Nixon J."/>
            <person name="Bollina V."/>
            <person name="Clarke W.E."/>
            <person name="Tuteja R."/>
            <person name="Spillane C."/>
            <person name="Robinson S.J."/>
            <person name="Links M.G."/>
            <person name="Clarke C."/>
            <person name="Higgins E.E."/>
            <person name="Huebert T."/>
            <person name="Sharpe A.G."/>
            <person name="Parkin I.A."/>
        </authorList>
    </citation>
    <scope>NUCLEOTIDE SEQUENCE [LARGE SCALE GENOMIC DNA]</scope>
    <source>
        <strain evidence="3">cv. DH55</strain>
    </source>
</reference>
<dbReference type="Gene3D" id="1.25.40.10">
    <property type="entry name" value="Tetratricopeptide repeat domain"/>
    <property type="match status" value="4"/>
</dbReference>
<dbReference type="RefSeq" id="XP_010425378.1">
    <property type="nucleotide sequence ID" value="XM_010427076.2"/>
</dbReference>
<organism evidence="3 4">
    <name type="scientific">Camelina sativa</name>
    <name type="common">False flax</name>
    <name type="synonym">Myagrum sativum</name>
    <dbReference type="NCBI Taxonomy" id="90675"/>
    <lineage>
        <taxon>Eukaryota</taxon>
        <taxon>Viridiplantae</taxon>
        <taxon>Streptophyta</taxon>
        <taxon>Embryophyta</taxon>
        <taxon>Tracheophyta</taxon>
        <taxon>Spermatophyta</taxon>
        <taxon>Magnoliopsida</taxon>
        <taxon>eudicotyledons</taxon>
        <taxon>Gunneridae</taxon>
        <taxon>Pentapetalae</taxon>
        <taxon>rosids</taxon>
        <taxon>malvids</taxon>
        <taxon>Brassicales</taxon>
        <taxon>Brassicaceae</taxon>
        <taxon>Camelineae</taxon>
        <taxon>Camelina</taxon>
    </lineage>
</organism>
<feature type="repeat" description="PPR" evidence="2">
    <location>
        <begin position="217"/>
        <end position="251"/>
    </location>
</feature>
<evidence type="ECO:0000256" key="1">
    <source>
        <dbReference type="ARBA" id="ARBA00022737"/>
    </source>
</evidence>
<dbReference type="Proteomes" id="UP000694864">
    <property type="component" value="Chromosome 9"/>
</dbReference>
<protein>
    <submittedName>
        <fullName evidence="4">Pentatricopeptide repeat-containing protein At3g26630, chloroplastic</fullName>
    </submittedName>
</protein>
<dbReference type="Pfam" id="PF01535">
    <property type="entry name" value="PPR"/>
    <property type="match status" value="3"/>
</dbReference>
<dbReference type="InterPro" id="IPR002885">
    <property type="entry name" value="PPR_rpt"/>
</dbReference>
<evidence type="ECO:0000313" key="4">
    <source>
        <dbReference type="RefSeq" id="XP_010425378.1"/>
    </source>
</evidence>
<dbReference type="GeneID" id="104710466"/>
<accession>A0ABM0TEW6</accession>
<proteinExistence type="predicted"/>
<evidence type="ECO:0000313" key="3">
    <source>
        <dbReference type="Proteomes" id="UP000694864"/>
    </source>
</evidence>
<feature type="repeat" description="PPR" evidence="2">
    <location>
        <begin position="155"/>
        <end position="189"/>
    </location>
</feature>
<dbReference type="PANTHER" id="PTHR47926:SF359">
    <property type="entry name" value="PENTACOTRIPEPTIDE-REPEAT REGION OF PRORP DOMAIN-CONTAINING PROTEIN"/>
    <property type="match status" value="1"/>
</dbReference>
<dbReference type="SUPFAM" id="SSF48452">
    <property type="entry name" value="TPR-like"/>
    <property type="match status" value="1"/>
</dbReference>
<dbReference type="PROSITE" id="PS51375">
    <property type="entry name" value="PPR"/>
    <property type="match status" value="3"/>
</dbReference>
<keyword evidence="1" id="KW-0677">Repeat</keyword>
<dbReference type="NCBIfam" id="TIGR00756">
    <property type="entry name" value="PPR"/>
    <property type="match status" value="4"/>
</dbReference>
<dbReference type="Pfam" id="PF13041">
    <property type="entry name" value="PPR_2"/>
    <property type="match status" value="2"/>
</dbReference>
<sequence length="460" mass="52099">MAAPSPSSPPNLLSPPPPFRSLEASYFLRTCSSFSQLKQIHTRVIKHNLANDQLLVRQLISVSSSFGETQYASLVFNQLQSPSTFTWNLMIRSLSVNHKPREALLLFILMLTHHRSQFDKFTFPFVIKACLASSSSLRLGTQVHGLAIKAGFFYDVFFQNTLMDLYFKCGKPNCGRKVFDKMPGRSIVSWTTMLYGLVSNSQLDSAEIVFNQMPTRNVVSWTAMITAYVKNRRPDEAFQLFRRMQVDDHVKPNEYTIVNLLQASTQLGSLSMGRWVHDYAHKNGFVVDCFLGTALIDMYSKCGSLQDARKVFDVMQSKKSLATWNSMITSLGVHGCGEEALSLFQDMEEEASVEPDAITFVGVLSACANTGNVKEGLKYFTWMIQVYGISPIPEHYACMIQLLEKALEVYEVSDLVDDSMDSYLNYNSSFGNEYTDQVNERHETPSQHQIMFSKWDTGRF</sequence>